<gene>
    <name evidence="2" type="ORF">A2931_02580</name>
</gene>
<dbReference type="Proteomes" id="UP000177486">
    <property type="component" value="Unassembled WGS sequence"/>
</dbReference>
<reference evidence="2 3" key="1">
    <citation type="journal article" date="2016" name="Nat. Commun.">
        <title>Thousands of microbial genomes shed light on interconnected biogeochemical processes in an aquifer system.</title>
        <authorList>
            <person name="Anantharaman K."/>
            <person name="Brown C.T."/>
            <person name="Hug L.A."/>
            <person name="Sharon I."/>
            <person name="Castelle C.J."/>
            <person name="Probst A.J."/>
            <person name="Thomas B.C."/>
            <person name="Singh A."/>
            <person name="Wilkins M.J."/>
            <person name="Karaoz U."/>
            <person name="Brodie E.L."/>
            <person name="Williams K.H."/>
            <person name="Hubbard S.S."/>
            <person name="Banfield J.F."/>
        </authorList>
    </citation>
    <scope>NUCLEOTIDE SEQUENCE [LARGE SCALE GENOMIC DNA]</scope>
</reference>
<organism evidence="2 3">
    <name type="scientific">Candidatus Niyogibacteria bacterium RIFCSPLOWO2_01_FULL_45_48</name>
    <dbReference type="NCBI Taxonomy" id="1801724"/>
    <lineage>
        <taxon>Bacteria</taxon>
        <taxon>Candidatus Niyogiibacteriota</taxon>
    </lineage>
</organism>
<dbReference type="Pfam" id="PF02698">
    <property type="entry name" value="DUF218"/>
    <property type="match status" value="1"/>
</dbReference>
<evidence type="ECO:0000259" key="1">
    <source>
        <dbReference type="Pfam" id="PF02698"/>
    </source>
</evidence>
<feature type="domain" description="DUF218" evidence="1">
    <location>
        <begin position="5"/>
        <end position="81"/>
    </location>
</feature>
<dbReference type="AlphaFoldDB" id="A0A1G2EYY6"/>
<proteinExistence type="predicted"/>
<sequence>MSDKGDQIIVTGDVPYKSGGLKTTLAKLMKAWLVDKGFPAERISISRDGVGTFSEARLTCELLNGVGEIFVISSGWYLFQGKPIWCRRGKENGIKVSFVPVSGTGGRRTVLLYTIIGVAVRAAILLGVESILENRLTAFQESRKKGFTFDGCR</sequence>
<evidence type="ECO:0000313" key="2">
    <source>
        <dbReference type="EMBL" id="OGZ30973.1"/>
    </source>
</evidence>
<comment type="caution">
    <text evidence="2">The sequence shown here is derived from an EMBL/GenBank/DDBJ whole genome shotgun (WGS) entry which is preliminary data.</text>
</comment>
<accession>A0A1G2EYY6</accession>
<dbReference type="EMBL" id="MHMQ01000010">
    <property type="protein sequence ID" value="OGZ30973.1"/>
    <property type="molecule type" value="Genomic_DNA"/>
</dbReference>
<evidence type="ECO:0000313" key="3">
    <source>
        <dbReference type="Proteomes" id="UP000177486"/>
    </source>
</evidence>
<protein>
    <recommendedName>
        <fullName evidence="1">DUF218 domain-containing protein</fullName>
    </recommendedName>
</protein>
<dbReference type="InterPro" id="IPR003848">
    <property type="entry name" value="DUF218"/>
</dbReference>
<name>A0A1G2EYY6_9BACT</name>